<evidence type="ECO:0000313" key="2">
    <source>
        <dbReference type="Proteomes" id="UP001159428"/>
    </source>
</evidence>
<dbReference type="Proteomes" id="UP001159428">
    <property type="component" value="Unassembled WGS sequence"/>
</dbReference>
<organism evidence="1 2">
    <name type="scientific">Pocillopora meandrina</name>
    <dbReference type="NCBI Taxonomy" id="46732"/>
    <lineage>
        <taxon>Eukaryota</taxon>
        <taxon>Metazoa</taxon>
        <taxon>Cnidaria</taxon>
        <taxon>Anthozoa</taxon>
        <taxon>Hexacorallia</taxon>
        <taxon>Scleractinia</taxon>
        <taxon>Astrocoeniina</taxon>
        <taxon>Pocilloporidae</taxon>
        <taxon>Pocillopora</taxon>
    </lineage>
</organism>
<protein>
    <submittedName>
        <fullName evidence="1">Uncharacterized protein</fullName>
    </submittedName>
</protein>
<proteinExistence type="predicted"/>
<evidence type="ECO:0000313" key="1">
    <source>
        <dbReference type="EMBL" id="CAH3132303.1"/>
    </source>
</evidence>
<sequence length="91" mass="10025">MITHSKGNKACPDLGGSIFVLQDANGEIVNGVALLQYHISCEAKEVHFQVYFKADKVCKHSVAVAEKNEMLGKHLEQICKGLGKKESRELL</sequence>
<accession>A0AAU9X019</accession>
<comment type="caution">
    <text evidence="1">The sequence shown here is derived from an EMBL/GenBank/DDBJ whole genome shotgun (WGS) entry which is preliminary data.</text>
</comment>
<name>A0AAU9X019_9CNID</name>
<reference evidence="1 2" key="1">
    <citation type="submission" date="2022-05" db="EMBL/GenBank/DDBJ databases">
        <authorList>
            <consortium name="Genoscope - CEA"/>
            <person name="William W."/>
        </authorList>
    </citation>
    <scope>NUCLEOTIDE SEQUENCE [LARGE SCALE GENOMIC DNA]</scope>
</reference>
<gene>
    <name evidence="1" type="ORF">PMEA_00014643</name>
</gene>
<dbReference type="EMBL" id="CALNXJ010000026">
    <property type="protein sequence ID" value="CAH3132303.1"/>
    <property type="molecule type" value="Genomic_DNA"/>
</dbReference>
<keyword evidence="2" id="KW-1185">Reference proteome</keyword>
<dbReference type="AlphaFoldDB" id="A0AAU9X019"/>